<sequence>MSYLYVKALHIIFIVTWFAGLFYFPRLLIYFAEAEGQPDLERNVLQKQLGKMQRLLWYGITWPSAVLTLGFGTTMAYLYGAIPGWLWLKLGFVALLYGYHFWCHVIFKQQQRGEVRYSSLQLRIINEIATVLLFAIVFLVVLKNALSMVWGLVGLAVFIVVLLVAIRTYKRLREKKEPAQKVVR</sequence>
<comment type="cofactor">
    <cofactor evidence="14">
        <name>heme b</name>
        <dbReference type="ChEBI" id="CHEBI:60344"/>
    </cofactor>
    <text evidence="14">Binds 1 heme b (iron(II)-protoporphyrin IX) group per subunit.</text>
</comment>
<evidence type="ECO:0000256" key="13">
    <source>
        <dbReference type="ARBA" id="ARBA00048390"/>
    </source>
</evidence>
<evidence type="ECO:0000256" key="14">
    <source>
        <dbReference type="HAMAP-Rule" id="MF_02239"/>
    </source>
</evidence>
<dbReference type="EMBL" id="CADCTQ010000473">
    <property type="protein sequence ID" value="CAA9304412.1"/>
    <property type="molecule type" value="Genomic_DNA"/>
</dbReference>
<dbReference type="GO" id="GO:0070818">
    <property type="term" value="F:protoporphyrinogen oxidase activity"/>
    <property type="evidence" value="ECO:0007669"/>
    <property type="project" value="UniProtKB-UniRule"/>
</dbReference>
<accession>A0A6J4KGQ5</accession>
<protein>
    <recommendedName>
        <fullName evidence="4 14">Protoporphyrinogen IX oxidase</fullName>
        <shortName evidence="14">PPO</shortName>
        <ecNumber evidence="14">1.3.99.-</ecNumber>
    </recommendedName>
</protein>
<comment type="similarity">
    <text evidence="3 14">Belongs to the HemJ family.</text>
</comment>
<evidence type="ECO:0000256" key="2">
    <source>
        <dbReference type="ARBA" id="ARBA00005073"/>
    </source>
</evidence>
<dbReference type="Pfam" id="PF03653">
    <property type="entry name" value="UPF0093"/>
    <property type="match status" value="1"/>
</dbReference>
<feature type="transmembrane region" description="Helical" evidence="14">
    <location>
        <begin position="85"/>
        <end position="103"/>
    </location>
</feature>
<comment type="catalytic activity">
    <reaction evidence="13 14">
        <text>protoporphyrinogen IX + 3 A = protoporphyrin IX + 3 AH2</text>
        <dbReference type="Rhea" id="RHEA:62000"/>
        <dbReference type="ChEBI" id="CHEBI:13193"/>
        <dbReference type="ChEBI" id="CHEBI:17499"/>
        <dbReference type="ChEBI" id="CHEBI:57306"/>
        <dbReference type="ChEBI" id="CHEBI:57307"/>
    </reaction>
</comment>
<keyword evidence="12 14" id="KW-0472">Membrane</keyword>
<evidence type="ECO:0000256" key="9">
    <source>
        <dbReference type="ARBA" id="ARBA00022989"/>
    </source>
</evidence>
<feature type="transmembrane region" description="Helical" evidence="14">
    <location>
        <begin position="6"/>
        <end position="24"/>
    </location>
</feature>
<keyword evidence="9 14" id="KW-1133">Transmembrane helix</keyword>
<evidence type="ECO:0000256" key="10">
    <source>
        <dbReference type="ARBA" id="ARBA00023002"/>
    </source>
</evidence>
<dbReference type="GO" id="GO:0006782">
    <property type="term" value="P:protoporphyrinogen IX biosynthetic process"/>
    <property type="evidence" value="ECO:0007669"/>
    <property type="project" value="UniProtKB-UniRule"/>
</dbReference>
<feature type="transmembrane region" description="Helical" evidence="14">
    <location>
        <begin position="124"/>
        <end position="142"/>
    </location>
</feature>
<evidence type="ECO:0000256" key="5">
    <source>
        <dbReference type="ARBA" id="ARBA00022475"/>
    </source>
</evidence>
<keyword evidence="5 14" id="KW-1003">Cell membrane</keyword>
<evidence type="ECO:0000256" key="7">
    <source>
        <dbReference type="ARBA" id="ARBA00022692"/>
    </source>
</evidence>
<gene>
    <name evidence="15" type="ORF">AVDCRST_MAG56-5731</name>
</gene>
<dbReference type="HAMAP" id="MF_02239">
    <property type="entry name" value="HemJ"/>
    <property type="match status" value="1"/>
</dbReference>
<comment type="subcellular location">
    <subcellularLocation>
        <location evidence="1 14">Cell membrane</location>
        <topology evidence="1 14">Multi-pass membrane protein</topology>
    </subcellularLocation>
</comment>
<keyword evidence="10 14" id="KW-0560">Oxidoreductase</keyword>
<dbReference type="UniPathway" id="UPA00251">
    <property type="reaction ID" value="UER00324"/>
</dbReference>
<dbReference type="GO" id="GO:0005886">
    <property type="term" value="C:plasma membrane"/>
    <property type="evidence" value="ECO:0007669"/>
    <property type="project" value="UniProtKB-SubCell"/>
</dbReference>
<reference evidence="15" key="1">
    <citation type="submission" date="2020-02" db="EMBL/GenBank/DDBJ databases">
        <authorList>
            <person name="Meier V. D."/>
        </authorList>
    </citation>
    <scope>NUCLEOTIDE SEQUENCE</scope>
    <source>
        <strain evidence="15">AVDCRST_MAG56</strain>
    </source>
</reference>
<evidence type="ECO:0000256" key="4">
    <source>
        <dbReference type="ARBA" id="ARBA00017504"/>
    </source>
</evidence>
<feature type="transmembrane region" description="Helical" evidence="14">
    <location>
        <begin position="55"/>
        <end position="79"/>
    </location>
</feature>
<name>A0A6J4KGQ5_9SPHI</name>
<feature type="binding site" description="axial binding residue" evidence="14">
    <location>
        <position position="89"/>
    </location>
    <ligand>
        <name>heme</name>
        <dbReference type="ChEBI" id="CHEBI:30413"/>
    </ligand>
    <ligandPart>
        <name>Fe</name>
        <dbReference type="ChEBI" id="CHEBI:18248"/>
    </ligandPart>
</feature>
<proteinExistence type="inferred from homology"/>
<comment type="subunit">
    <text evidence="14">Homodimer.</text>
</comment>
<comment type="function">
    <text evidence="14">Catalyzes the oxidation of protoporphyrinogen IX to protoporphyrin IX.</text>
</comment>
<keyword evidence="6 14" id="KW-0349">Heme</keyword>
<keyword evidence="11 14" id="KW-0408">Iron</keyword>
<keyword evidence="7 14" id="KW-0812">Transmembrane</keyword>
<keyword evidence="8 14" id="KW-0479">Metal-binding</keyword>
<feature type="binding site" description="axial binding residue" evidence="14">
    <location>
        <position position="10"/>
    </location>
    <ligand>
        <name>heme</name>
        <dbReference type="ChEBI" id="CHEBI:30413"/>
    </ligand>
    <ligandPart>
        <name>Fe</name>
        <dbReference type="ChEBI" id="CHEBI:18248"/>
    </ligandPart>
</feature>
<comment type="pathway">
    <text evidence="2 14">Porphyrin-containing compound metabolism; protoporphyrin-IX biosynthesis; protoporphyrin-IX from protoporphyrinogen-IX: step 1/1.</text>
</comment>
<dbReference type="AlphaFoldDB" id="A0A6J4KGQ5"/>
<organism evidence="15">
    <name type="scientific">uncultured Cytophagales bacterium</name>
    <dbReference type="NCBI Taxonomy" id="158755"/>
    <lineage>
        <taxon>Bacteria</taxon>
        <taxon>Pseudomonadati</taxon>
        <taxon>Bacteroidota</taxon>
        <taxon>Sphingobacteriia</taxon>
        <taxon>Sphingobacteriales</taxon>
        <taxon>environmental samples</taxon>
    </lineage>
</organism>
<evidence type="ECO:0000256" key="3">
    <source>
        <dbReference type="ARBA" id="ARBA00006501"/>
    </source>
</evidence>
<dbReference type="PANTHER" id="PTHR40255:SF1">
    <property type="entry name" value="PROTOPORPHYRINOGEN IX OXIDASE"/>
    <property type="match status" value="1"/>
</dbReference>
<dbReference type="EC" id="1.3.99.-" evidence="14"/>
<feature type="transmembrane region" description="Helical" evidence="14">
    <location>
        <begin position="148"/>
        <end position="166"/>
    </location>
</feature>
<evidence type="ECO:0000256" key="6">
    <source>
        <dbReference type="ARBA" id="ARBA00022617"/>
    </source>
</evidence>
<dbReference type="GO" id="GO:0046872">
    <property type="term" value="F:metal ion binding"/>
    <property type="evidence" value="ECO:0007669"/>
    <property type="project" value="UniProtKB-KW"/>
</dbReference>
<evidence type="ECO:0000256" key="1">
    <source>
        <dbReference type="ARBA" id="ARBA00004651"/>
    </source>
</evidence>
<evidence type="ECO:0000313" key="15">
    <source>
        <dbReference type="EMBL" id="CAA9304412.1"/>
    </source>
</evidence>
<dbReference type="InterPro" id="IPR005265">
    <property type="entry name" value="HemJ-like"/>
</dbReference>
<evidence type="ECO:0000256" key="11">
    <source>
        <dbReference type="ARBA" id="ARBA00023004"/>
    </source>
</evidence>
<dbReference type="PANTHER" id="PTHR40255">
    <property type="entry name" value="UPF0093 MEMBRANE PROTEIN SLR1790"/>
    <property type="match status" value="1"/>
</dbReference>
<evidence type="ECO:0000256" key="8">
    <source>
        <dbReference type="ARBA" id="ARBA00022723"/>
    </source>
</evidence>
<evidence type="ECO:0000256" key="12">
    <source>
        <dbReference type="ARBA" id="ARBA00023136"/>
    </source>
</evidence>